<accession>A0A6P8VWN2</accession>
<dbReference type="KEGG" id="gacu:117558096"/>
<dbReference type="RefSeq" id="XP_034089973.1">
    <property type="nucleotide sequence ID" value="XM_034234082.1"/>
</dbReference>
<feature type="compositionally biased region" description="Basic and acidic residues" evidence="1">
    <location>
        <begin position="194"/>
        <end position="204"/>
    </location>
</feature>
<reference evidence="3 4" key="1">
    <citation type="submission" date="2025-04" db="UniProtKB">
        <authorList>
            <consortium name="RefSeq"/>
        </authorList>
    </citation>
    <scope>IDENTIFICATION</scope>
</reference>
<feature type="region of interest" description="Disordered" evidence="1">
    <location>
        <begin position="511"/>
        <end position="539"/>
    </location>
</feature>
<evidence type="ECO:0000313" key="4">
    <source>
        <dbReference type="RefSeq" id="XP_034089973.1"/>
    </source>
</evidence>
<feature type="region of interest" description="Disordered" evidence="1">
    <location>
        <begin position="182"/>
        <end position="204"/>
    </location>
</feature>
<feature type="region of interest" description="Disordered" evidence="1">
    <location>
        <begin position="339"/>
        <end position="358"/>
    </location>
</feature>
<evidence type="ECO:0000313" key="2">
    <source>
        <dbReference type="Proteomes" id="UP000515161"/>
    </source>
</evidence>
<keyword evidence="2" id="KW-1185">Reference proteome</keyword>
<name>A0A6P8VWN2_GYMAC</name>
<evidence type="ECO:0000256" key="1">
    <source>
        <dbReference type="SAM" id="MobiDB-lite"/>
    </source>
</evidence>
<dbReference type="GeneID" id="117558096"/>
<feature type="compositionally biased region" description="Basic and acidic residues" evidence="1">
    <location>
        <begin position="339"/>
        <end position="350"/>
    </location>
</feature>
<dbReference type="RefSeq" id="XP_034089972.1">
    <property type="nucleotide sequence ID" value="XM_034234081.1"/>
</dbReference>
<protein>
    <submittedName>
        <fullName evidence="3 4">Uncharacterized protein LOC117558096 isoform X1</fullName>
    </submittedName>
</protein>
<dbReference type="Proteomes" id="UP000515161">
    <property type="component" value="Unplaced"/>
</dbReference>
<evidence type="ECO:0000313" key="3">
    <source>
        <dbReference type="RefSeq" id="XP_034089972.1"/>
    </source>
</evidence>
<sequence length="1960" mass="224552">MDTNKVWQWRIMCVDKYSRHPEPFHCSNRIGLDFNVASNNHQKLDIGLVTNGVILEVCDFAKTVNKSKRHFFTNILENNFDLDLENDQQRIDFTSRIMHKVKNLIRKPPKDKHEVFTLFDTPCNPECSSSNEPNMASTKHKTESILVEMDNTDDWEHEEELQCSHATSKDCIKAESLLEEMDRAQSDDSDYEDEFKFSEAQSAEKQKDDDFSKLFPFCEKIGLNLDFGSKQSLEPGLLTKGIMLELIHFTRILTASYSPIVLDVLEHNFELDLKSQQEKSRALFKISHLLKKRTRFLNIGTKISPEFKTELFSFQTNPFKRHRETALSDMEAPQYQFKEVTKRRQSDLKSKQAIKRRKRDMETNTLSYHTHLYSTRTAERDHCHTCPVGKSDSGKKCDMEQEVMETEGNCSYPLGSSQLILGKATDSGNFCKQNQSQNPKSSLGYDIPRKPESNCLHVPFLNTNYIVSTLPTDNLNLIPPLAGQHNEGGHCGVEEKCQTPINVPNKSDMEQEAPLHTTDDISSSLPTVNSNANQTNEGGCCEVNAQTQTSKNTLNIGDLKQEEMETENSNANPPFANQPIEGWHCEVEEQIQTSRNILNNGDMKQEEMETENNMWKLRANRARKILSTFEFGPFHNSMKCLEFNVGFSAKKNISIDNLRDTHLLEVAKFAIAMNSSKQDFIMEILEHNFDFGLQSEYQQNVFTLEIMNRVRELENCEDAIKFSNEVFELPGRPGMGNVKPQLSNITKIECKFSPLLPPHSQANTSEHISQKSLDLYPFCQEIGLKLNVNNHLPKKLDIKKLSNGSITEVTNFAEKLCGTFEQTCLDILRHNFSFDFQSEDPDLGRNILARIPFLVEKQNLSNCVILGTGTRKDSSMMVKLDCQSNQKVDACKADSLQTVKIDQQVGRSTDFGQQDELNLKLWKCRSNQIEQVLSVPHEEHCPLYSFSRCKKLGIDFNVGSGFKKNLDLELLTNGIMVELNTFAATLISAQKHFITEILEYNCDLDLRNELHRSAFTHEVWRKINVSHLKKMDSSDYRKKKLFELPDMMCLENPTKYCPKCLQERSHKLFQDDSDRSHMHHLHPLTMEDIISGDANCTEQRTARDQSTTLSGREETIMAKYPSCKEIGFILFVDKDKPTNTFDTNVLTNEIIHEVVRFTKKLCGTKNCIIKDVLEHNFNMGMQGRHFTPRIPNQILTPDWFNKVYVIHQNASKRETTVKKRTFPLQTEKERADDYTCPLVESDSDKFTDSGNCGIQDNLNNPNNSLSLDIPEQFVILAPLHTTDNISSSLPTVNSNANKTNEGGCCEVNAQTQTSKNTLNIGDMKREEMETEHDMWKLRANRARKILSTFEFGPFYYSIKFGLEFNVGFSAKKNISVDNLRDNHLLEVAKFAIAMNSSKQDFIMEILEHNFDFGLQSEYQQNIFTLEIMNRVRELENCEDAIKFSNEVFELPGHPGMGNVKPKLSNIMKIEECKFSPLLPPHSQANTSEHISQKSLELYPFCQEIGLKLNVYNPQQNKKLDIDKLTNGSMTEVTNFAEKLCGKFAQICLDILRHNFCFDFQSGDSDLAGDILARIPFIVEKQNLSNCAIHITGKDTTKDSTTMVKLDCQRNPHLDACSDGSSQSVEIVRPVGRSTDFVQQDELHLKLWKCRANHIKQILSVPHEEHCPLYSFSRCQKLGIDFNVGSGIKQNLDPKLLTNGIMVEINSFAAAMLSAQKHFITEILEYNLNLDLKNELYRSAFTQQLWTKVTPMNVKRSKRWLMNTLFELPDLMCLPNPSKYCPKCFQERSHKLCQNDFDPSHIHHPRTHTTAGAVSDDANYTGQKTVRDRSSTFLGREETIMDSYRCCQKNGFMLFADEHQPKSKKDRPVLTYGIMNEVASFTKKLCGTKYSIIKDVLEHNFNIGMQGRHFFPTMYFHRATPDWFNEVYVFVSMPANGKLLPRKESLHCKQRKQEQKTTLVL</sequence>
<dbReference type="OrthoDB" id="8719329at2759"/>
<organism evidence="2 4">
    <name type="scientific">Gymnodraco acuticeps</name>
    <name type="common">Antarctic dragonfish</name>
    <dbReference type="NCBI Taxonomy" id="8218"/>
    <lineage>
        <taxon>Eukaryota</taxon>
        <taxon>Metazoa</taxon>
        <taxon>Chordata</taxon>
        <taxon>Craniata</taxon>
        <taxon>Vertebrata</taxon>
        <taxon>Euteleostomi</taxon>
        <taxon>Actinopterygii</taxon>
        <taxon>Neopterygii</taxon>
        <taxon>Teleostei</taxon>
        <taxon>Neoteleostei</taxon>
        <taxon>Acanthomorphata</taxon>
        <taxon>Eupercaria</taxon>
        <taxon>Perciformes</taxon>
        <taxon>Notothenioidei</taxon>
        <taxon>Bathydraconidae</taxon>
        <taxon>Gymnodraco</taxon>
    </lineage>
</organism>
<gene>
    <name evidence="3 4" type="primary">LOC117558096</name>
</gene>
<proteinExistence type="predicted"/>
<feature type="compositionally biased region" description="Polar residues" evidence="1">
    <location>
        <begin position="520"/>
        <end position="537"/>
    </location>
</feature>